<dbReference type="PANTHER" id="PTHR31189:SF35">
    <property type="entry name" value="12S SEED STORAGE PROTEIN CRB"/>
    <property type="match status" value="1"/>
</dbReference>
<evidence type="ECO:0000259" key="4">
    <source>
        <dbReference type="Pfam" id="PF00190"/>
    </source>
</evidence>
<dbReference type="InterPro" id="IPR006044">
    <property type="entry name" value="11S_seedstore_pln"/>
</dbReference>
<comment type="function">
    <text evidence="1">Seed storage protein.</text>
</comment>
<evidence type="ECO:0000313" key="5">
    <source>
        <dbReference type="EMBL" id="KAG8096075.1"/>
    </source>
</evidence>
<dbReference type="Proteomes" id="UP000729402">
    <property type="component" value="Unassembled WGS sequence"/>
</dbReference>
<reference evidence="5" key="2">
    <citation type="submission" date="2021-02" db="EMBL/GenBank/DDBJ databases">
        <authorList>
            <person name="Kimball J.A."/>
            <person name="Haas M.W."/>
            <person name="Macchietto M."/>
            <person name="Kono T."/>
            <person name="Duquette J."/>
            <person name="Shao M."/>
        </authorList>
    </citation>
    <scope>NUCLEOTIDE SEQUENCE</scope>
    <source>
        <tissue evidence="5">Fresh leaf tissue</tissue>
    </source>
</reference>
<gene>
    <name evidence="5" type="ORF">GUJ93_ZPchr0013g33976</name>
</gene>
<dbReference type="PANTHER" id="PTHR31189">
    <property type="entry name" value="OS03G0336100 PROTEIN-RELATED"/>
    <property type="match status" value="1"/>
</dbReference>
<dbReference type="GO" id="GO:0048316">
    <property type="term" value="P:seed development"/>
    <property type="evidence" value="ECO:0007669"/>
    <property type="project" value="UniProtKB-ARBA"/>
</dbReference>
<reference evidence="5" key="1">
    <citation type="journal article" date="2021" name="bioRxiv">
        <title>Whole Genome Assembly and Annotation of Northern Wild Rice, Zizania palustris L., Supports a Whole Genome Duplication in the Zizania Genus.</title>
        <authorList>
            <person name="Haas M."/>
            <person name="Kono T."/>
            <person name="Macchietto M."/>
            <person name="Millas R."/>
            <person name="McGilp L."/>
            <person name="Shao M."/>
            <person name="Duquette J."/>
            <person name="Hirsch C.N."/>
            <person name="Kimball J."/>
        </authorList>
    </citation>
    <scope>NUCLEOTIDE SEQUENCE</scope>
    <source>
        <tissue evidence="5">Fresh leaf tissue</tissue>
    </source>
</reference>
<keyword evidence="3" id="KW-0732">Signal</keyword>
<accession>A0A8J5WS94</accession>
<comment type="caution">
    <text evidence="5">The sequence shown here is derived from an EMBL/GenBank/DDBJ whole genome shotgun (WGS) entry which is preliminary data.</text>
</comment>
<dbReference type="InterPro" id="IPR050253">
    <property type="entry name" value="Seed_Storage-Functional"/>
</dbReference>
<evidence type="ECO:0000256" key="3">
    <source>
        <dbReference type="ARBA" id="ARBA00022729"/>
    </source>
</evidence>
<evidence type="ECO:0000256" key="2">
    <source>
        <dbReference type="ARBA" id="ARBA00011818"/>
    </source>
</evidence>
<dbReference type="Pfam" id="PF00190">
    <property type="entry name" value="Cupin_1"/>
    <property type="match status" value="1"/>
</dbReference>
<dbReference type="InterPro" id="IPR006045">
    <property type="entry name" value="Cupin_1"/>
</dbReference>
<feature type="domain" description="Cupin type-1" evidence="4">
    <location>
        <begin position="1"/>
        <end position="71"/>
    </location>
</feature>
<evidence type="ECO:0000256" key="1">
    <source>
        <dbReference type="ARBA" id="ARBA00003839"/>
    </source>
</evidence>
<name>A0A8J5WS94_ZIZPA</name>
<protein>
    <recommendedName>
        <fullName evidence="4">Cupin type-1 domain-containing protein</fullName>
    </recommendedName>
</protein>
<dbReference type="EMBL" id="JAAALK010000079">
    <property type="protein sequence ID" value="KAG8096075.1"/>
    <property type="molecule type" value="Genomic_DNA"/>
</dbReference>
<dbReference type="OrthoDB" id="2016041at2759"/>
<dbReference type="AlphaFoldDB" id="A0A8J5WS94"/>
<evidence type="ECO:0000313" key="6">
    <source>
        <dbReference type="Proteomes" id="UP000729402"/>
    </source>
</evidence>
<proteinExistence type="predicted"/>
<sequence>MNAHSVDYMIQGSAQVQVVNNQGRTVFDGVLHQGQLLIIPQNYVVIKKAERDGCQYISFKTSPNAMGRHLDISTHGVFLDIRNGHDDYESCACYSVSVMIRGGMCASIVSVTKACAMARGAH</sequence>
<organism evidence="5 6">
    <name type="scientific">Zizania palustris</name>
    <name type="common">Northern wild rice</name>
    <dbReference type="NCBI Taxonomy" id="103762"/>
    <lineage>
        <taxon>Eukaryota</taxon>
        <taxon>Viridiplantae</taxon>
        <taxon>Streptophyta</taxon>
        <taxon>Embryophyta</taxon>
        <taxon>Tracheophyta</taxon>
        <taxon>Spermatophyta</taxon>
        <taxon>Magnoliopsida</taxon>
        <taxon>Liliopsida</taxon>
        <taxon>Poales</taxon>
        <taxon>Poaceae</taxon>
        <taxon>BOP clade</taxon>
        <taxon>Oryzoideae</taxon>
        <taxon>Oryzeae</taxon>
        <taxon>Zizaniinae</taxon>
        <taxon>Zizania</taxon>
    </lineage>
</organism>
<dbReference type="GO" id="GO:0045735">
    <property type="term" value="F:nutrient reservoir activity"/>
    <property type="evidence" value="ECO:0007669"/>
    <property type="project" value="InterPro"/>
</dbReference>
<dbReference type="PRINTS" id="PR00439">
    <property type="entry name" value="11SGLOBULIN"/>
</dbReference>
<keyword evidence="6" id="KW-1185">Reference proteome</keyword>
<comment type="subunit">
    <text evidence="2">Hexamer; each subunit is composed of an acidic and a basic chain derived from a single precursor and linked by a disulfide bond.</text>
</comment>